<evidence type="ECO:0000259" key="7">
    <source>
        <dbReference type="PROSITE" id="PS51710"/>
    </source>
</evidence>
<evidence type="ECO:0000313" key="9">
    <source>
        <dbReference type="EMBL" id="KAG9509502.1"/>
    </source>
</evidence>
<keyword evidence="10" id="KW-1185">Reference proteome</keyword>
<dbReference type="Gene3D" id="3.40.50.300">
    <property type="entry name" value="P-loop containing nucleotide triphosphate hydrolases"/>
    <property type="match status" value="1"/>
</dbReference>
<sequence length="327" mass="35549">MSHCSKLTALRRVSQAADLVKLKVSGGAGGHGLPQYGGIGGKGGDVYVQGDSRLMTLRQVVKSGTEFKASVGSCSKRTRLVGDPGDDVIVKCPIGVTVIDDTGTRLGDINSPNDKVLVALGGRGGSKENDMHGVKGQRRVINLDFKVIADVGFVGFPNAGKSTLLKAISRAKPKIASYPFTTIRPNLGQIQYPDYRSISVADLPGLIEGAHKNLGLGHNFLKHTTHSRLLAFIVDVHGCLDAISILMNEIRLFDELILQKPTMAVLTKMDLRHSDQKAKKFFSRYSDQFERIVPVSGETGQNIEQLKIAFREMIDTHAEAKLHQEHE</sequence>
<name>A0ABQ7S7Y7_9ACAR</name>
<dbReference type="NCBIfam" id="TIGR00231">
    <property type="entry name" value="small_GTP"/>
    <property type="match status" value="1"/>
</dbReference>
<dbReference type="Pfam" id="PF01926">
    <property type="entry name" value="MMR_HSR1"/>
    <property type="match status" value="1"/>
</dbReference>
<dbReference type="Proteomes" id="UP000825002">
    <property type="component" value="Unassembled WGS sequence"/>
</dbReference>
<evidence type="ECO:0000259" key="8">
    <source>
        <dbReference type="PROSITE" id="PS51883"/>
    </source>
</evidence>
<dbReference type="InterPro" id="IPR027417">
    <property type="entry name" value="P-loop_NTPase"/>
</dbReference>
<keyword evidence="4" id="KW-0547">Nucleotide-binding</keyword>
<keyword evidence="3" id="KW-0690">Ribosome biogenesis</keyword>
<dbReference type="EMBL" id="JAIFTH010000444">
    <property type="protein sequence ID" value="KAG9509502.1"/>
    <property type="molecule type" value="Genomic_DNA"/>
</dbReference>
<feature type="domain" description="Obg" evidence="8">
    <location>
        <begin position="14"/>
        <end position="148"/>
    </location>
</feature>
<keyword evidence="5" id="KW-0342">GTP-binding</keyword>
<dbReference type="PANTHER" id="PTHR11702:SF43">
    <property type="entry name" value="GTP-BINDING PROTEIN 10"/>
    <property type="match status" value="1"/>
</dbReference>
<feature type="non-terminal residue" evidence="9">
    <location>
        <position position="1"/>
    </location>
</feature>
<gene>
    <name evidence="9" type="primary">GTPBP10</name>
    <name evidence="9" type="ORF">GZH46_01976</name>
</gene>
<dbReference type="Pfam" id="PF01018">
    <property type="entry name" value="GTP1_OBG"/>
    <property type="match status" value="1"/>
</dbReference>
<dbReference type="PIRSF" id="PIRSF002401">
    <property type="entry name" value="GTP_bd_Obg/CgtA"/>
    <property type="match status" value="1"/>
</dbReference>
<evidence type="ECO:0000256" key="1">
    <source>
        <dbReference type="ARBA" id="ARBA00004604"/>
    </source>
</evidence>
<dbReference type="InterPro" id="IPR005225">
    <property type="entry name" value="Small_GTP-bd"/>
</dbReference>
<dbReference type="InterPro" id="IPR036726">
    <property type="entry name" value="GTP1_OBG_dom_sf"/>
</dbReference>
<dbReference type="InterPro" id="IPR006169">
    <property type="entry name" value="GTP1_OBG_dom"/>
</dbReference>
<dbReference type="PROSITE" id="PS51710">
    <property type="entry name" value="G_OBG"/>
    <property type="match status" value="1"/>
</dbReference>
<dbReference type="SUPFAM" id="SSF52540">
    <property type="entry name" value="P-loop containing nucleoside triphosphate hydrolases"/>
    <property type="match status" value="1"/>
</dbReference>
<proteinExistence type="inferred from homology"/>
<evidence type="ECO:0000256" key="4">
    <source>
        <dbReference type="ARBA" id="ARBA00022741"/>
    </source>
</evidence>
<dbReference type="Gene3D" id="2.70.210.12">
    <property type="entry name" value="GTP1/OBG domain"/>
    <property type="match status" value="1"/>
</dbReference>
<dbReference type="SUPFAM" id="SSF82051">
    <property type="entry name" value="Obg GTP-binding protein N-terminal domain"/>
    <property type="match status" value="1"/>
</dbReference>
<evidence type="ECO:0000256" key="6">
    <source>
        <dbReference type="ARBA" id="ARBA00023242"/>
    </source>
</evidence>
<dbReference type="CDD" id="cd01898">
    <property type="entry name" value="Obg"/>
    <property type="match status" value="1"/>
</dbReference>
<dbReference type="InterPro" id="IPR045086">
    <property type="entry name" value="OBG_GTPase"/>
</dbReference>
<feature type="domain" description="OBG-type G" evidence="7">
    <location>
        <begin position="149"/>
        <end position="315"/>
    </location>
</feature>
<comment type="caution">
    <text evidence="9">The sequence shown here is derived from an EMBL/GenBank/DDBJ whole genome shotgun (WGS) entry which is preliminary data.</text>
</comment>
<organism evidence="9 10">
    <name type="scientific">Fragariocoptes setiger</name>
    <dbReference type="NCBI Taxonomy" id="1670756"/>
    <lineage>
        <taxon>Eukaryota</taxon>
        <taxon>Metazoa</taxon>
        <taxon>Ecdysozoa</taxon>
        <taxon>Arthropoda</taxon>
        <taxon>Chelicerata</taxon>
        <taxon>Arachnida</taxon>
        <taxon>Acari</taxon>
        <taxon>Acariformes</taxon>
        <taxon>Trombidiformes</taxon>
        <taxon>Prostigmata</taxon>
        <taxon>Eupodina</taxon>
        <taxon>Eriophyoidea</taxon>
        <taxon>Phytoptidae</taxon>
        <taxon>Fragariocoptes</taxon>
    </lineage>
</organism>
<dbReference type="InterPro" id="IPR031167">
    <property type="entry name" value="G_OBG"/>
</dbReference>
<comment type="similarity">
    <text evidence="2">Belongs to the TRAFAC class OBG-HflX-like GTPase superfamily. OBG GTPase family.</text>
</comment>
<accession>A0ABQ7S7Y7</accession>
<comment type="subcellular location">
    <subcellularLocation>
        <location evidence="1">Nucleus</location>
        <location evidence="1">Nucleolus</location>
    </subcellularLocation>
</comment>
<evidence type="ECO:0000256" key="5">
    <source>
        <dbReference type="ARBA" id="ARBA00023134"/>
    </source>
</evidence>
<dbReference type="PANTHER" id="PTHR11702">
    <property type="entry name" value="DEVELOPMENTALLY REGULATED GTP-BINDING PROTEIN-RELATED"/>
    <property type="match status" value="1"/>
</dbReference>
<dbReference type="InterPro" id="IPR006073">
    <property type="entry name" value="GTP-bd"/>
</dbReference>
<evidence type="ECO:0000256" key="2">
    <source>
        <dbReference type="ARBA" id="ARBA00007699"/>
    </source>
</evidence>
<evidence type="ECO:0000256" key="3">
    <source>
        <dbReference type="ARBA" id="ARBA00022517"/>
    </source>
</evidence>
<protein>
    <submittedName>
        <fullName evidence="9">GTP-binding protein 10</fullName>
    </submittedName>
</protein>
<evidence type="ECO:0000313" key="10">
    <source>
        <dbReference type="Proteomes" id="UP000825002"/>
    </source>
</evidence>
<dbReference type="PROSITE" id="PS51883">
    <property type="entry name" value="OBG"/>
    <property type="match status" value="1"/>
</dbReference>
<dbReference type="PRINTS" id="PR00326">
    <property type="entry name" value="GTP1OBG"/>
</dbReference>
<keyword evidence="6" id="KW-0539">Nucleus</keyword>
<dbReference type="InterPro" id="IPR014100">
    <property type="entry name" value="GTP-bd_Obg/CgtA"/>
</dbReference>
<reference evidence="9 10" key="1">
    <citation type="submission" date="2020-10" db="EMBL/GenBank/DDBJ databases">
        <authorList>
            <person name="Klimov P.B."/>
            <person name="Dyachkov S.M."/>
            <person name="Chetverikov P.E."/>
        </authorList>
    </citation>
    <scope>NUCLEOTIDE SEQUENCE [LARGE SCALE GENOMIC DNA]</scope>
    <source>
        <strain evidence="9">BMOC 18-1129-001#AD2665</strain>
        <tissue evidence="9">Entire mites</tissue>
    </source>
</reference>